<feature type="region of interest" description="Disordered" evidence="10">
    <location>
        <begin position="285"/>
        <end position="313"/>
    </location>
</feature>
<reference evidence="12" key="1">
    <citation type="journal article" date="2020" name="Nat. Commun.">
        <title>Large-scale genome sequencing of mycorrhizal fungi provides insights into the early evolution of symbiotic traits.</title>
        <authorList>
            <person name="Miyauchi S."/>
            <person name="Kiss E."/>
            <person name="Kuo A."/>
            <person name="Drula E."/>
            <person name="Kohler A."/>
            <person name="Sanchez-Garcia M."/>
            <person name="Morin E."/>
            <person name="Andreopoulos B."/>
            <person name="Barry K.W."/>
            <person name="Bonito G."/>
            <person name="Buee M."/>
            <person name="Carver A."/>
            <person name="Chen C."/>
            <person name="Cichocki N."/>
            <person name="Clum A."/>
            <person name="Culley D."/>
            <person name="Crous P.W."/>
            <person name="Fauchery L."/>
            <person name="Girlanda M."/>
            <person name="Hayes R.D."/>
            <person name="Keri Z."/>
            <person name="LaButti K."/>
            <person name="Lipzen A."/>
            <person name="Lombard V."/>
            <person name="Magnuson J."/>
            <person name="Maillard F."/>
            <person name="Murat C."/>
            <person name="Nolan M."/>
            <person name="Ohm R.A."/>
            <person name="Pangilinan J."/>
            <person name="Pereira M.F."/>
            <person name="Perotto S."/>
            <person name="Peter M."/>
            <person name="Pfister S."/>
            <person name="Riley R."/>
            <person name="Sitrit Y."/>
            <person name="Stielow J.B."/>
            <person name="Szollosi G."/>
            <person name="Zifcakova L."/>
            <person name="Stursova M."/>
            <person name="Spatafora J.W."/>
            <person name="Tedersoo L."/>
            <person name="Vaario L.M."/>
            <person name="Yamada A."/>
            <person name="Yan M."/>
            <person name="Wang P."/>
            <person name="Xu J."/>
            <person name="Bruns T."/>
            <person name="Baldrian P."/>
            <person name="Vilgalys R."/>
            <person name="Dunand C."/>
            <person name="Henrissat B."/>
            <person name="Grigoriev I.V."/>
            <person name="Hibbett D."/>
            <person name="Nagy L.G."/>
            <person name="Martin F.M."/>
        </authorList>
    </citation>
    <scope>NUCLEOTIDE SEQUENCE</scope>
    <source>
        <strain evidence="12">UP504</strain>
    </source>
</reference>
<dbReference type="GO" id="GO:0006338">
    <property type="term" value="P:chromatin remodeling"/>
    <property type="evidence" value="ECO:0007669"/>
    <property type="project" value="InterPro"/>
</dbReference>
<dbReference type="OrthoDB" id="19740at2759"/>
<dbReference type="SMART" id="SM00717">
    <property type="entry name" value="SANT"/>
    <property type="match status" value="1"/>
</dbReference>
<evidence type="ECO:0000259" key="11">
    <source>
        <dbReference type="SMART" id="SM00717"/>
    </source>
</evidence>
<dbReference type="Gene3D" id="1.10.10.60">
    <property type="entry name" value="Homeodomain-like"/>
    <property type="match status" value="1"/>
</dbReference>
<comment type="similarity">
    <text evidence="2">Belongs to the SWC4 family.</text>
</comment>
<feature type="compositionally biased region" description="Polar residues" evidence="10">
    <location>
        <begin position="14"/>
        <end position="30"/>
    </location>
</feature>
<evidence type="ECO:0000256" key="7">
    <source>
        <dbReference type="ARBA" id="ARBA00023242"/>
    </source>
</evidence>
<keyword evidence="5" id="KW-0805">Transcription regulation</keyword>
<dbReference type="PANTHER" id="PTHR12855">
    <property type="entry name" value="DNA METHYLTRANSFERASE 1-ASSOCIATED PROTEIN 1 FAMILY MEMBER"/>
    <property type="match status" value="1"/>
</dbReference>
<feature type="compositionally biased region" description="Low complexity" evidence="10">
    <location>
        <begin position="464"/>
        <end position="477"/>
    </location>
</feature>
<evidence type="ECO:0000256" key="3">
    <source>
        <dbReference type="ARBA" id="ARBA00019132"/>
    </source>
</evidence>
<feature type="coiled-coil region" evidence="9">
    <location>
        <begin position="390"/>
        <end position="424"/>
    </location>
</feature>
<comment type="caution">
    <text evidence="12">The sequence shown here is derived from an EMBL/GenBank/DDBJ whole genome shotgun (WGS) entry which is preliminary data.</text>
</comment>
<gene>
    <name evidence="12" type="ORF">BS47DRAFT_1317687</name>
</gene>
<evidence type="ECO:0000256" key="6">
    <source>
        <dbReference type="ARBA" id="ARBA00023163"/>
    </source>
</evidence>
<dbReference type="InterPro" id="IPR032563">
    <property type="entry name" value="DAMP1_SANT-like"/>
</dbReference>
<dbReference type="GO" id="GO:0006281">
    <property type="term" value="P:DNA repair"/>
    <property type="evidence" value="ECO:0007669"/>
    <property type="project" value="InterPro"/>
</dbReference>
<dbReference type="Pfam" id="PF16282">
    <property type="entry name" value="SANT_DAMP1_like"/>
    <property type="match status" value="1"/>
</dbReference>
<keyword evidence="13" id="KW-1185">Reference proteome</keyword>
<evidence type="ECO:0000256" key="8">
    <source>
        <dbReference type="ARBA" id="ARBA00025264"/>
    </source>
</evidence>
<evidence type="ECO:0000256" key="2">
    <source>
        <dbReference type="ARBA" id="ARBA00006918"/>
    </source>
</evidence>
<dbReference type="PANTHER" id="PTHR12855:SF10">
    <property type="entry name" value="DNA METHYLTRANSFERASE 1-ASSOCIATED PROTEIN 1"/>
    <property type="match status" value="1"/>
</dbReference>
<keyword evidence="4" id="KW-0156">Chromatin regulator</keyword>
<evidence type="ECO:0000313" key="13">
    <source>
        <dbReference type="Proteomes" id="UP000886523"/>
    </source>
</evidence>
<evidence type="ECO:0000256" key="4">
    <source>
        <dbReference type="ARBA" id="ARBA00022853"/>
    </source>
</evidence>
<protein>
    <recommendedName>
        <fullName evidence="3">SWR1-complex protein 4</fullName>
    </recommendedName>
</protein>
<feature type="domain" description="Myb-like" evidence="11">
    <location>
        <begin position="129"/>
        <end position="182"/>
    </location>
</feature>
<evidence type="ECO:0000313" key="12">
    <source>
        <dbReference type="EMBL" id="KAF9513258.1"/>
    </source>
</evidence>
<dbReference type="GO" id="GO:0003714">
    <property type="term" value="F:transcription corepressor activity"/>
    <property type="evidence" value="ECO:0007669"/>
    <property type="project" value="TreeGrafter"/>
</dbReference>
<name>A0A9P6AWG8_9AGAM</name>
<organism evidence="12 13">
    <name type="scientific">Hydnum rufescens UP504</name>
    <dbReference type="NCBI Taxonomy" id="1448309"/>
    <lineage>
        <taxon>Eukaryota</taxon>
        <taxon>Fungi</taxon>
        <taxon>Dikarya</taxon>
        <taxon>Basidiomycota</taxon>
        <taxon>Agaricomycotina</taxon>
        <taxon>Agaricomycetes</taxon>
        <taxon>Cantharellales</taxon>
        <taxon>Hydnaceae</taxon>
        <taxon>Hydnum</taxon>
    </lineage>
</organism>
<evidence type="ECO:0000256" key="9">
    <source>
        <dbReference type="SAM" id="Coils"/>
    </source>
</evidence>
<dbReference type="EMBL" id="MU128975">
    <property type="protein sequence ID" value="KAF9513258.1"/>
    <property type="molecule type" value="Genomic_DNA"/>
</dbReference>
<dbReference type="InterPro" id="IPR001005">
    <property type="entry name" value="SANT/Myb"/>
</dbReference>
<accession>A0A9P6AWG8</accession>
<dbReference type="GO" id="GO:0000812">
    <property type="term" value="C:Swr1 complex"/>
    <property type="evidence" value="ECO:0007669"/>
    <property type="project" value="TreeGrafter"/>
</dbReference>
<comment type="function">
    <text evidence="8">Component of the SWR1 complex which mediates the ATP-dependent exchange of histone H2A for the H2A variant HZT1 leading to transcriptional regulation of selected genes by chromatin remodeling. Component of the NuA4 histone acetyltransferase complex which is involved in transcriptional activation of selected genes principally by acetylation of nucleosomal histone H4 and H2A. The NuA4 complex is also involved in DNA repair.</text>
</comment>
<dbReference type="FunFam" id="1.10.10.60:FF:000087">
    <property type="entry name" value="DNA methyltransferase 1-associated protein 1"/>
    <property type="match status" value="1"/>
</dbReference>
<keyword evidence="7" id="KW-0539">Nucleus</keyword>
<comment type="subcellular location">
    <subcellularLocation>
        <location evidence="1">Nucleus</location>
    </subcellularLocation>
</comment>
<dbReference type="AlphaFoldDB" id="A0A9P6AWG8"/>
<feature type="region of interest" description="Disordered" evidence="10">
    <location>
        <begin position="425"/>
        <end position="485"/>
    </location>
</feature>
<evidence type="ECO:0000256" key="10">
    <source>
        <dbReference type="SAM" id="MobiDB-lite"/>
    </source>
</evidence>
<keyword evidence="6" id="KW-0804">Transcription</keyword>
<proteinExistence type="inferred from homology"/>
<keyword evidence="9" id="KW-0175">Coiled coil</keyword>
<feature type="region of interest" description="Disordered" evidence="10">
    <location>
        <begin position="1"/>
        <end position="35"/>
    </location>
</feature>
<dbReference type="Proteomes" id="UP000886523">
    <property type="component" value="Unassembled WGS sequence"/>
</dbReference>
<dbReference type="GO" id="GO:0000122">
    <property type="term" value="P:negative regulation of transcription by RNA polymerase II"/>
    <property type="evidence" value="ECO:0007669"/>
    <property type="project" value="TreeGrafter"/>
</dbReference>
<evidence type="ECO:0000256" key="5">
    <source>
        <dbReference type="ARBA" id="ARBA00023015"/>
    </source>
</evidence>
<sequence>MASASDVRAILSLPANTPGPSQPRKSTATASRKPEGISRELYSLIGDSAPTLVAQYARPKFKPKLDLGKSRARWTWRTFANPGRSDSLKLAHWTKGALDEKDSVSEYAKYNTPSQVYTYSQDDYVKFLQDDEWSKEETDYLFSLAREYDLRFLVMADRYDFPGGRPRNIEDLKSRYYGVCRRLIRNRPWAGDEASKNQVLASYGFDAEQERNRKAYLTGLFDRTPEQIAEEEQLYVEIKRLELNEKRYAKERDDLLRTFAGVESGLPGLQANWDISTGVPIDKKRKKRVEGDMTLDSPIGGPSSSMLPPKRRDIGKQSASDVQHCIVRFDAPLTSVSSKSSTPAHLRSTRIPLPKTHLAPKTTTILAELGVSASRLVMPTRANIERLENLQTAAASLIEMKKNVDRVEQEIRVLQAQSMRASEVPSAVGGTIGGEDEDAARVSAGPSSGGVLKLLDKRARKRSMSMSSNGTSTGTRGNNKRTRRD</sequence>
<evidence type="ECO:0000256" key="1">
    <source>
        <dbReference type="ARBA" id="ARBA00004123"/>
    </source>
</evidence>
<dbReference type="GO" id="GO:0035267">
    <property type="term" value="C:NuA4 histone acetyltransferase complex"/>
    <property type="evidence" value="ECO:0007669"/>
    <property type="project" value="InterPro"/>
</dbReference>
<dbReference type="InterPro" id="IPR027109">
    <property type="entry name" value="Swc4/Dmap1"/>
</dbReference>